<keyword evidence="3" id="KW-1185">Reference proteome</keyword>
<proteinExistence type="predicted"/>
<dbReference type="InterPro" id="IPR009003">
    <property type="entry name" value="Peptidase_S1_PA"/>
</dbReference>
<protein>
    <recommendedName>
        <fullName evidence="4">Trypsin</fullName>
    </recommendedName>
</protein>
<evidence type="ECO:0000256" key="1">
    <source>
        <dbReference type="SAM" id="SignalP"/>
    </source>
</evidence>
<gene>
    <name evidence="2" type="ORF">Pan14r_15250</name>
</gene>
<evidence type="ECO:0000313" key="3">
    <source>
        <dbReference type="Proteomes" id="UP000317238"/>
    </source>
</evidence>
<evidence type="ECO:0008006" key="4">
    <source>
        <dbReference type="Google" id="ProtNLM"/>
    </source>
</evidence>
<keyword evidence="1" id="KW-0732">Signal</keyword>
<accession>A0A5C5Y238</accession>
<dbReference type="Proteomes" id="UP000317238">
    <property type="component" value="Unassembled WGS sequence"/>
</dbReference>
<sequence length="320" mass="33640" precursor="true">MFLSVIFRRMPSLACVALLVSFAGSVTEAAVFDSFDPDRHVRFATGAISVGSELPVNSGFLIDHNQISGVGINSVALITPQHYVTADHAATGVAQFRGSDGIVRQYASNGFTTIARGGNNTDIRIYTLADPIPTAHGVKPLSIATAPFAPDWRGRDLYVFGKRDVEGTSMQVAGKNDAGVVASNVELNTGQITNSIEFAYERGTSSDEVGLQGGDSGSTTLTWAGGQLVLAGLNSGIQTGVSPSDTSGVYRNYITYVGGYVNEINDYVGQTEYQGQALSISTISVTAVPEPGTMLACGVIAGVGVVRNYRRKSVKRKSIA</sequence>
<dbReference type="OrthoDB" id="265259at2"/>
<dbReference type="AlphaFoldDB" id="A0A5C5Y238"/>
<comment type="caution">
    <text evidence="2">The sequence shown here is derived from an EMBL/GenBank/DDBJ whole genome shotgun (WGS) entry which is preliminary data.</text>
</comment>
<organism evidence="2 3">
    <name type="scientific">Crateriforma conspicua</name>
    <dbReference type="NCBI Taxonomy" id="2527996"/>
    <lineage>
        <taxon>Bacteria</taxon>
        <taxon>Pseudomonadati</taxon>
        <taxon>Planctomycetota</taxon>
        <taxon>Planctomycetia</taxon>
        <taxon>Planctomycetales</taxon>
        <taxon>Planctomycetaceae</taxon>
        <taxon>Crateriforma</taxon>
    </lineage>
</organism>
<dbReference type="SUPFAM" id="SSF50494">
    <property type="entry name" value="Trypsin-like serine proteases"/>
    <property type="match status" value="1"/>
</dbReference>
<evidence type="ECO:0000313" key="2">
    <source>
        <dbReference type="EMBL" id="TWT69240.1"/>
    </source>
</evidence>
<name>A0A5C5Y238_9PLAN</name>
<dbReference type="EMBL" id="SJPL01000001">
    <property type="protein sequence ID" value="TWT69240.1"/>
    <property type="molecule type" value="Genomic_DNA"/>
</dbReference>
<reference evidence="2 3" key="1">
    <citation type="submission" date="2019-02" db="EMBL/GenBank/DDBJ databases">
        <title>Deep-cultivation of Planctomycetes and their phenomic and genomic characterization uncovers novel biology.</title>
        <authorList>
            <person name="Wiegand S."/>
            <person name="Jogler M."/>
            <person name="Boedeker C."/>
            <person name="Pinto D."/>
            <person name="Vollmers J."/>
            <person name="Rivas-Marin E."/>
            <person name="Kohn T."/>
            <person name="Peeters S.H."/>
            <person name="Heuer A."/>
            <person name="Rast P."/>
            <person name="Oberbeckmann S."/>
            <person name="Bunk B."/>
            <person name="Jeske O."/>
            <person name="Meyerdierks A."/>
            <person name="Storesund J.E."/>
            <person name="Kallscheuer N."/>
            <person name="Luecker S."/>
            <person name="Lage O.M."/>
            <person name="Pohl T."/>
            <person name="Merkel B.J."/>
            <person name="Hornburger P."/>
            <person name="Mueller R.-W."/>
            <person name="Bruemmer F."/>
            <person name="Labrenz M."/>
            <person name="Spormann A.M."/>
            <person name="Op Den Camp H."/>
            <person name="Overmann J."/>
            <person name="Amann R."/>
            <person name="Jetten M.S.M."/>
            <person name="Mascher T."/>
            <person name="Medema M.H."/>
            <person name="Devos D.P."/>
            <person name="Kaster A.-K."/>
            <person name="Ovreas L."/>
            <person name="Rohde M."/>
            <person name="Galperin M.Y."/>
            <person name="Jogler C."/>
        </authorList>
    </citation>
    <scope>NUCLEOTIDE SEQUENCE [LARGE SCALE GENOMIC DNA]</scope>
    <source>
        <strain evidence="2 3">Pan14r</strain>
    </source>
</reference>
<feature type="signal peptide" evidence="1">
    <location>
        <begin position="1"/>
        <end position="29"/>
    </location>
</feature>
<feature type="chain" id="PRO_5022913681" description="Trypsin" evidence="1">
    <location>
        <begin position="30"/>
        <end position="320"/>
    </location>
</feature>